<dbReference type="PhylomeDB" id="B6QWC6"/>
<dbReference type="HOGENOM" id="CLU_026450_2_1_1"/>
<dbReference type="Gene3D" id="3.30.559.10">
    <property type="entry name" value="Chloramphenicol acetyltransferase-like domain"/>
    <property type="match status" value="2"/>
</dbReference>
<accession>B6QWC6</accession>
<keyword evidence="1" id="KW-0808">Transferase</keyword>
<dbReference type="Proteomes" id="UP000001294">
    <property type="component" value="Unassembled WGS sequence"/>
</dbReference>
<dbReference type="VEuPathDB" id="FungiDB:PMAA_015120"/>
<dbReference type="GO" id="GO:0044550">
    <property type="term" value="P:secondary metabolite biosynthetic process"/>
    <property type="evidence" value="ECO:0007669"/>
    <property type="project" value="TreeGrafter"/>
</dbReference>
<protein>
    <recommendedName>
        <fullName evidence="4">Transferase family protein</fullName>
    </recommendedName>
</protein>
<dbReference type="OrthoDB" id="1862401at2759"/>
<organism evidence="2 3">
    <name type="scientific">Talaromyces marneffei (strain ATCC 18224 / CBS 334.59 / QM 7333)</name>
    <name type="common">Penicillium marneffei</name>
    <dbReference type="NCBI Taxonomy" id="441960"/>
    <lineage>
        <taxon>Eukaryota</taxon>
        <taxon>Fungi</taxon>
        <taxon>Dikarya</taxon>
        <taxon>Ascomycota</taxon>
        <taxon>Pezizomycotina</taxon>
        <taxon>Eurotiomycetes</taxon>
        <taxon>Eurotiomycetidae</taxon>
        <taxon>Eurotiales</taxon>
        <taxon>Trichocomaceae</taxon>
        <taxon>Talaromyces</taxon>
        <taxon>Talaromyces sect. Talaromyces</taxon>
    </lineage>
</organism>
<evidence type="ECO:0008006" key="4">
    <source>
        <dbReference type="Google" id="ProtNLM"/>
    </source>
</evidence>
<dbReference type="GO" id="GO:0016747">
    <property type="term" value="F:acyltransferase activity, transferring groups other than amino-acyl groups"/>
    <property type="evidence" value="ECO:0007669"/>
    <property type="project" value="TreeGrafter"/>
</dbReference>
<name>B6QWC6_TALMQ</name>
<dbReference type="PANTHER" id="PTHR31642:SF310">
    <property type="entry name" value="FATTY ALCOHOL:CAFFEOYL-COA ACYLTRANSFERASE"/>
    <property type="match status" value="1"/>
</dbReference>
<reference evidence="3" key="1">
    <citation type="journal article" date="2015" name="Genome Announc.">
        <title>Genome sequence of the AIDS-associated pathogen Penicillium marneffei (ATCC18224) and its near taxonomic relative Talaromyces stipitatus (ATCC10500).</title>
        <authorList>
            <person name="Nierman W.C."/>
            <person name="Fedorova-Abrams N.D."/>
            <person name="Andrianopoulos A."/>
        </authorList>
    </citation>
    <scope>NUCLEOTIDE SEQUENCE [LARGE SCALE GENOMIC DNA]</scope>
    <source>
        <strain evidence="3">ATCC 18224 / CBS 334.59 / QM 7333</strain>
    </source>
</reference>
<dbReference type="InterPro" id="IPR023213">
    <property type="entry name" value="CAT-like_dom_sf"/>
</dbReference>
<evidence type="ECO:0000313" key="2">
    <source>
        <dbReference type="EMBL" id="EEA19254.1"/>
    </source>
</evidence>
<evidence type="ECO:0000313" key="3">
    <source>
        <dbReference type="Proteomes" id="UP000001294"/>
    </source>
</evidence>
<gene>
    <name evidence="2" type="ORF">PMAA_015120</name>
</gene>
<dbReference type="EMBL" id="DS995906">
    <property type="protein sequence ID" value="EEA19254.1"/>
    <property type="molecule type" value="Genomic_DNA"/>
</dbReference>
<dbReference type="AlphaFoldDB" id="B6QWC6"/>
<evidence type="ECO:0000256" key="1">
    <source>
        <dbReference type="ARBA" id="ARBA00022679"/>
    </source>
</evidence>
<dbReference type="Pfam" id="PF02458">
    <property type="entry name" value="Transferase"/>
    <property type="match status" value="1"/>
</dbReference>
<dbReference type="InterPro" id="IPR050317">
    <property type="entry name" value="Plant_Fungal_Acyltransferase"/>
</dbReference>
<dbReference type="PANTHER" id="PTHR31642">
    <property type="entry name" value="TRICHOTHECENE 3-O-ACETYLTRANSFERASE"/>
    <property type="match status" value="1"/>
</dbReference>
<sequence>MEGPVRYELSDLDRQVPDTIVKCFTFCKLQETLELDKLKEALQQGLDSAIEHLPFMAGNICVDQSGKPYIESVPGTRVELHVKHYTSKQHKSFTDLAQNCFHPDDLDLAMLLPELPVDHIPACGLQLNVIEGGLILASSAHHFAVDFTSMRIFLGAVYMGSKAYYYGYPLLNFAISLDRRPFNGQSVPESVSKQELLDLCPEYRVLDLKGTLNCRSNAVDLAEYQMKIYKISEEEIAELKEQCYLPEGVKYVTSFDCISAALWKSVTRARVSTTVEKLAYSSLVFTIDLRSRDPEHVTSTCYFGNAVALIQAGPLDAQSLLGGEGISIAASSIRQKINGVTISSIKDLTQLIRCLPPNEKLKYDAEFKDTDFLVNSWFSEKVEDFDFGAGVPEALRPKPNPLIGAFCVFLPCFDNPSKRTYELLIQLRPKEHEMYFKPVSYPAL</sequence>
<keyword evidence="3" id="KW-1185">Reference proteome</keyword>
<proteinExistence type="predicted"/>